<dbReference type="Proteomes" id="UP000422989">
    <property type="component" value="Chromosome"/>
</dbReference>
<comment type="similarity">
    <text evidence="2">Belongs to the threonine aldolase family.</text>
</comment>
<organism evidence="5 6">
    <name type="scientific">Microbacterium oryzae</name>
    <dbReference type="NCBI Taxonomy" id="743009"/>
    <lineage>
        <taxon>Bacteria</taxon>
        <taxon>Bacillati</taxon>
        <taxon>Actinomycetota</taxon>
        <taxon>Actinomycetes</taxon>
        <taxon>Micrococcales</taxon>
        <taxon>Microbacteriaceae</taxon>
        <taxon>Microbacterium</taxon>
    </lineage>
</organism>
<dbReference type="Gene3D" id="3.90.1150.10">
    <property type="entry name" value="Aspartate Aminotransferase, domain 1"/>
    <property type="match status" value="1"/>
</dbReference>
<proteinExistence type="inferred from homology"/>
<dbReference type="OrthoDB" id="9774495at2"/>
<keyword evidence="6" id="KW-1185">Reference proteome</keyword>
<dbReference type="InterPro" id="IPR015424">
    <property type="entry name" value="PyrdxlP-dep_Trfase"/>
</dbReference>
<evidence type="ECO:0000313" key="6">
    <source>
        <dbReference type="Proteomes" id="UP000422989"/>
    </source>
</evidence>
<protein>
    <submittedName>
        <fullName evidence="5">Low specificity L-threonine aldolase</fullName>
    </submittedName>
</protein>
<accession>A0A6I6DUE3</accession>
<evidence type="ECO:0000256" key="3">
    <source>
        <dbReference type="ARBA" id="ARBA00022898"/>
    </source>
</evidence>
<dbReference type="EMBL" id="CP032550">
    <property type="protein sequence ID" value="QGU27766.1"/>
    <property type="molecule type" value="Genomic_DNA"/>
</dbReference>
<gene>
    <name evidence="5" type="ORF">D7D94_08840</name>
</gene>
<evidence type="ECO:0000256" key="1">
    <source>
        <dbReference type="ARBA" id="ARBA00001933"/>
    </source>
</evidence>
<dbReference type="GO" id="GO:0016829">
    <property type="term" value="F:lyase activity"/>
    <property type="evidence" value="ECO:0007669"/>
    <property type="project" value="InterPro"/>
</dbReference>
<name>A0A6I6DUE3_9MICO</name>
<dbReference type="SUPFAM" id="SSF53383">
    <property type="entry name" value="PLP-dependent transferases"/>
    <property type="match status" value="1"/>
</dbReference>
<dbReference type="PANTHER" id="PTHR48097:SF5">
    <property type="entry name" value="LOW SPECIFICITY L-THREONINE ALDOLASE"/>
    <property type="match status" value="1"/>
</dbReference>
<dbReference type="PANTHER" id="PTHR48097">
    <property type="entry name" value="L-THREONINE ALDOLASE-RELATED"/>
    <property type="match status" value="1"/>
</dbReference>
<dbReference type="InterPro" id="IPR015422">
    <property type="entry name" value="PyrdxlP-dep_Trfase_small"/>
</dbReference>
<reference evidence="5 6" key="1">
    <citation type="submission" date="2018-09" db="EMBL/GenBank/DDBJ databases">
        <title>Whole genome sequencing of Microbacterium oryzae strain MB-10T.</title>
        <authorList>
            <person name="Das S.K."/>
        </authorList>
    </citation>
    <scope>NUCLEOTIDE SEQUENCE [LARGE SCALE GENOMIC DNA]</scope>
    <source>
        <strain evidence="5 6">MB-10</strain>
    </source>
</reference>
<dbReference type="Gene3D" id="3.40.640.10">
    <property type="entry name" value="Type I PLP-dependent aspartate aminotransferase-like (Major domain)"/>
    <property type="match status" value="1"/>
</dbReference>
<dbReference type="KEGG" id="moj:D7D94_08840"/>
<dbReference type="InterPro" id="IPR015421">
    <property type="entry name" value="PyrdxlP-dep_Trfase_major"/>
</dbReference>
<dbReference type="GO" id="GO:0006520">
    <property type="term" value="P:amino acid metabolic process"/>
    <property type="evidence" value="ECO:0007669"/>
    <property type="project" value="InterPro"/>
</dbReference>
<dbReference type="Pfam" id="PF01212">
    <property type="entry name" value="Beta_elim_lyase"/>
    <property type="match status" value="1"/>
</dbReference>
<evidence type="ECO:0000256" key="2">
    <source>
        <dbReference type="ARBA" id="ARBA00006966"/>
    </source>
</evidence>
<dbReference type="InterPro" id="IPR001597">
    <property type="entry name" value="ArAA_b-elim_lyase/Thr_aldolase"/>
</dbReference>
<sequence>MTSLHDPNLRSFASDNYAGIHPDVLAAIAAANDGHQIAYGEDVYTARLREVLTEQLGGPLEVYPVFNGTGANVTALQSMLPRWGAVVAATTAHINTDEQGAPERIGGMKILGVPTEDGKLTPELIDREAWGWGDEHRAQPLVVSITQATELGTIYTPEEIRAIADHAHGLGMHVHLDGARIANAAAALDVPLRALTRDAGVDVLSLGGTKNGAMLAEAIVVLNPEATTGLTYLRKLNMQLASKLRFVSAQLLALFEGDLYLRNAQHANAMAQRLRAAVEAGVADGSIRGVRFTRETQANGLFAILPAGVADRLRETVRFYDWDAATAEVRWMCSFDTTEEDIDAFVAAIARETTR</sequence>
<feature type="domain" description="Aromatic amino acid beta-eliminating lyase/threonine aldolase" evidence="4">
    <location>
        <begin position="12"/>
        <end position="279"/>
    </location>
</feature>
<evidence type="ECO:0000313" key="5">
    <source>
        <dbReference type="EMBL" id="QGU27766.1"/>
    </source>
</evidence>
<dbReference type="RefSeq" id="WP_156242268.1">
    <property type="nucleotide sequence ID" value="NZ_BAAAZL010000004.1"/>
</dbReference>
<comment type="cofactor">
    <cofactor evidence="1">
        <name>pyridoxal 5'-phosphate</name>
        <dbReference type="ChEBI" id="CHEBI:597326"/>
    </cofactor>
</comment>
<dbReference type="AlphaFoldDB" id="A0A6I6DUE3"/>
<dbReference type="CDD" id="cd06502">
    <property type="entry name" value="TA_like"/>
    <property type="match status" value="1"/>
</dbReference>
<keyword evidence="3" id="KW-0663">Pyridoxal phosphate</keyword>
<evidence type="ECO:0000259" key="4">
    <source>
        <dbReference type="Pfam" id="PF01212"/>
    </source>
</evidence>